<dbReference type="RefSeq" id="WP_341426296.1">
    <property type="nucleotide sequence ID" value="NZ_JBBUTG010000007.1"/>
</dbReference>
<dbReference type="PANTHER" id="PTHR13090">
    <property type="entry name" value="ARGININE-HYDROXYLASE NDUFAF5, MITOCHONDRIAL"/>
    <property type="match status" value="1"/>
</dbReference>
<reference evidence="3 4" key="1">
    <citation type="submission" date="2024-04" db="EMBL/GenBank/DDBJ databases">
        <title>Novel species of the genus Ideonella isolated from streams.</title>
        <authorList>
            <person name="Lu H."/>
        </authorList>
    </citation>
    <scope>NUCLEOTIDE SEQUENCE [LARGE SCALE GENOMIC DNA]</scope>
    <source>
        <strain evidence="3 4">DXS29W</strain>
    </source>
</reference>
<name>A0ABU9BPK7_9BURK</name>
<evidence type="ECO:0000313" key="3">
    <source>
        <dbReference type="EMBL" id="MEK8031899.1"/>
    </source>
</evidence>
<dbReference type="PANTHER" id="PTHR13090:SF1">
    <property type="entry name" value="ARGININE-HYDROXYLASE NDUFAF5, MITOCHONDRIAL"/>
    <property type="match status" value="1"/>
</dbReference>
<comment type="caution">
    <text evidence="3">The sequence shown here is derived from an EMBL/GenBank/DDBJ whole genome shotgun (WGS) entry which is preliminary data.</text>
</comment>
<dbReference type="InterPro" id="IPR029063">
    <property type="entry name" value="SAM-dependent_MTases_sf"/>
</dbReference>
<dbReference type="InterPro" id="IPR050602">
    <property type="entry name" value="Malonyl-ACP_OMT"/>
</dbReference>
<evidence type="ECO:0000256" key="2">
    <source>
        <dbReference type="ARBA" id="ARBA00022679"/>
    </source>
</evidence>
<accession>A0ABU9BPK7</accession>
<proteinExistence type="predicted"/>
<dbReference type="EMBL" id="JBBUTG010000007">
    <property type="protein sequence ID" value="MEK8031899.1"/>
    <property type="molecule type" value="Genomic_DNA"/>
</dbReference>
<organism evidence="3 4">
    <name type="scientific">Ideonella lacteola</name>
    <dbReference type="NCBI Taxonomy" id="2984193"/>
    <lineage>
        <taxon>Bacteria</taxon>
        <taxon>Pseudomonadati</taxon>
        <taxon>Pseudomonadota</taxon>
        <taxon>Betaproteobacteria</taxon>
        <taxon>Burkholderiales</taxon>
        <taxon>Sphaerotilaceae</taxon>
        <taxon>Ideonella</taxon>
    </lineage>
</organism>
<keyword evidence="2" id="KW-0808">Transferase</keyword>
<dbReference type="SUPFAM" id="SSF53335">
    <property type="entry name" value="S-adenosyl-L-methionine-dependent methyltransferases"/>
    <property type="match status" value="1"/>
</dbReference>
<protein>
    <submittedName>
        <fullName evidence="3">Biotin synthase</fullName>
    </submittedName>
</protein>
<keyword evidence="1" id="KW-0489">Methyltransferase</keyword>
<sequence length="370" mass="40491">MGGTRSAHRSHRWAGPANRARHALQMPAGCVHSPHTQQGAGHPPNNWAGRRRGCIRLNILRAAMADNALSSSTQPGAGRVDPVASERALRRLALGPQSPWLHDEVARRMGERLSWIKRQPERVVDWSGAAGSCRALLAAAYPRALCQTVADPALGLVGDDAHGAPWWRRWLLGAAPAPVAWNALPHGSAGLLWSNMRLHFAPDPLPLLRAWRQAIAPDGFLMFSTLGPGSLGLLREVYAAAGWGPAHAPFVDMHDLGDMLVETGFAEPVMDQETLTLQYANVDALLAELRTLGANLAPNRFAGFRGRQWRQALYQGISQRTNRDGRISLQFELVYGHAFRAADAGPRVEAQTQIGLDELKLMLRNPRLRK</sequence>
<evidence type="ECO:0000256" key="1">
    <source>
        <dbReference type="ARBA" id="ARBA00022603"/>
    </source>
</evidence>
<dbReference type="Proteomes" id="UP001371218">
    <property type="component" value="Unassembled WGS sequence"/>
</dbReference>
<dbReference type="Gene3D" id="3.40.50.150">
    <property type="entry name" value="Vaccinia Virus protein VP39"/>
    <property type="match status" value="1"/>
</dbReference>
<gene>
    <name evidence="3" type="ORF">AACH06_13810</name>
</gene>
<keyword evidence="4" id="KW-1185">Reference proteome</keyword>
<evidence type="ECO:0000313" key="4">
    <source>
        <dbReference type="Proteomes" id="UP001371218"/>
    </source>
</evidence>